<dbReference type="KEGG" id="kba:A0U89_08915"/>
<dbReference type="Proteomes" id="UP000179145">
    <property type="component" value="Chromosome"/>
</dbReference>
<name>A0A1D8UUD1_9PROT</name>
<dbReference type="EMBL" id="CP014674">
    <property type="protein sequence ID" value="AOX17231.1"/>
    <property type="molecule type" value="Genomic_DNA"/>
</dbReference>
<dbReference type="RefSeq" id="WP_070402881.1">
    <property type="nucleotide sequence ID" value="NZ_BJVW01000001.1"/>
</dbReference>
<dbReference type="PIRSF" id="PIRSF031796">
    <property type="entry name" value="UPC031796"/>
    <property type="match status" value="1"/>
</dbReference>
<evidence type="ECO:0008006" key="3">
    <source>
        <dbReference type="Google" id="ProtNLM"/>
    </source>
</evidence>
<sequence length="164" mass="18214">MSLSLPENQLAIRRAALGLCQSMAWAPINEFSLPAAGRRADIMALRPDHGFVCIEVKSGPRDFLTDRKWPEYRAWCDRLFFAVDDAFPLDLLPEDVGVIVAGLRDVPLGILPECVILRDSPEQKLAPARRRTLSHLFGHTAATRLMALEDPAITASLRAAQRVE</sequence>
<dbReference type="eggNOG" id="COG5321">
    <property type="taxonomic scope" value="Bacteria"/>
</dbReference>
<evidence type="ECO:0000313" key="1">
    <source>
        <dbReference type="EMBL" id="AOX17231.1"/>
    </source>
</evidence>
<dbReference type="Pfam" id="PF06319">
    <property type="entry name" value="MmcB-like"/>
    <property type="match status" value="1"/>
</dbReference>
<keyword evidence="2" id="KW-1185">Reference proteome</keyword>
<dbReference type="OrthoDB" id="5194526at2"/>
<organism evidence="1 2">
    <name type="scientific">Kozakia baliensis</name>
    <dbReference type="NCBI Taxonomy" id="153496"/>
    <lineage>
        <taxon>Bacteria</taxon>
        <taxon>Pseudomonadati</taxon>
        <taxon>Pseudomonadota</taxon>
        <taxon>Alphaproteobacteria</taxon>
        <taxon>Acetobacterales</taxon>
        <taxon>Acetobacteraceae</taxon>
        <taxon>Kozakia</taxon>
    </lineage>
</organism>
<proteinExistence type="predicted"/>
<reference evidence="1 2" key="1">
    <citation type="journal article" date="2016" name="Microb. Cell Fact.">
        <title>Dissection of exopolysaccharide biosynthesis in Kozakia baliensis.</title>
        <authorList>
            <person name="Brandt J.U."/>
            <person name="Jakob F."/>
            <person name="Behr J."/>
            <person name="Geissler A.J."/>
            <person name="Vogel R.F."/>
        </authorList>
    </citation>
    <scope>NUCLEOTIDE SEQUENCE [LARGE SCALE GENOMIC DNA]</scope>
    <source>
        <strain evidence="1 2">DSM 14400</strain>
    </source>
</reference>
<protein>
    <recommendedName>
        <fullName evidence="3">DNA repair protein MmcB-related protein</fullName>
    </recommendedName>
</protein>
<evidence type="ECO:0000313" key="2">
    <source>
        <dbReference type="Proteomes" id="UP000179145"/>
    </source>
</evidence>
<dbReference type="STRING" id="153496.A0U89_08915"/>
<gene>
    <name evidence="1" type="ORF">A0U89_08915</name>
</gene>
<dbReference type="AlphaFoldDB" id="A0A1D8UUD1"/>
<accession>A0A1D8UUD1</accession>
<dbReference type="InterPro" id="IPR009394">
    <property type="entry name" value="MmcB-like"/>
</dbReference>